<dbReference type="CDD" id="cd03392">
    <property type="entry name" value="PAP2_like_2"/>
    <property type="match status" value="1"/>
</dbReference>
<feature type="transmembrane region" description="Helical" evidence="1">
    <location>
        <begin position="69"/>
        <end position="86"/>
    </location>
</feature>
<dbReference type="SMART" id="SM00014">
    <property type="entry name" value="acidPPc"/>
    <property type="match status" value="1"/>
</dbReference>
<accession>A0A7L4YKE2</accession>
<dbReference type="OrthoDB" id="5289372at2"/>
<organism evidence="3 4">
    <name type="scientific">Epidermidibacterium keratini</name>
    <dbReference type="NCBI Taxonomy" id="1891644"/>
    <lineage>
        <taxon>Bacteria</taxon>
        <taxon>Bacillati</taxon>
        <taxon>Actinomycetota</taxon>
        <taxon>Actinomycetes</taxon>
        <taxon>Sporichthyales</taxon>
        <taxon>Sporichthyaceae</taxon>
        <taxon>Epidermidibacterium</taxon>
    </lineage>
</organism>
<evidence type="ECO:0000256" key="1">
    <source>
        <dbReference type="SAM" id="Phobius"/>
    </source>
</evidence>
<feature type="transmembrane region" description="Helical" evidence="1">
    <location>
        <begin position="161"/>
        <end position="182"/>
    </location>
</feature>
<evidence type="ECO:0000313" key="3">
    <source>
        <dbReference type="EMBL" id="QHB99278.1"/>
    </source>
</evidence>
<keyword evidence="1" id="KW-0812">Transmembrane</keyword>
<dbReference type="InterPro" id="IPR000326">
    <property type="entry name" value="PAP2/HPO"/>
</dbReference>
<dbReference type="InParanoid" id="A0A7L4YKE2"/>
<dbReference type="SUPFAM" id="SSF48317">
    <property type="entry name" value="Acid phosphatase/Vanadium-dependent haloperoxidase"/>
    <property type="match status" value="1"/>
</dbReference>
<dbReference type="RefSeq" id="WP_159542593.1">
    <property type="nucleotide sequence ID" value="NZ_CP047156.1"/>
</dbReference>
<dbReference type="PANTHER" id="PTHR14969">
    <property type="entry name" value="SPHINGOSINE-1-PHOSPHATE PHOSPHOHYDROLASE"/>
    <property type="match status" value="1"/>
</dbReference>
<feature type="transmembrane region" description="Helical" evidence="1">
    <location>
        <begin position="93"/>
        <end position="112"/>
    </location>
</feature>
<dbReference type="InterPro" id="IPR036938">
    <property type="entry name" value="PAP2/HPO_sf"/>
</dbReference>
<dbReference type="Gene3D" id="1.20.144.10">
    <property type="entry name" value="Phosphatidic acid phosphatase type 2/haloperoxidase"/>
    <property type="match status" value="1"/>
</dbReference>
<feature type="transmembrane region" description="Helical" evidence="1">
    <location>
        <begin position="12"/>
        <end position="32"/>
    </location>
</feature>
<evidence type="ECO:0000313" key="4">
    <source>
        <dbReference type="Proteomes" id="UP000463857"/>
    </source>
</evidence>
<protein>
    <submittedName>
        <fullName evidence="3">Phosphatase PAP2 family protein</fullName>
    </submittedName>
</protein>
<dbReference type="Pfam" id="PF01569">
    <property type="entry name" value="PAP2"/>
    <property type="match status" value="1"/>
</dbReference>
<dbReference type="EMBL" id="CP047156">
    <property type="protein sequence ID" value="QHB99278.1"/>
    <property type="molecule type" value="Genomic_DNA"/>
</dbReference>
<keyword evidence="1" id="KW-0472">Membrane</keyword>
<feature type="transmembrane region" description="Helical" evidence="1">
    <location>
        <begin position="188"/>
        <end position="210"/>
    </location>
</feature>
<reference evidence="3 4" key="1">
    <citation type="journal article" date="2018" name="Int. J. Syst. Evol. Microbiol.">
        <title>Epidermidibacterium keratini gen. nov., sp. nov., a member of the family Sporichthyaceae, isolated from keratin epidermis.</title>
        <authorList>
            <person name="Lee D.G."/>
            <person name="Trujillo M.E."/>
            <person name="Kang S."/>
            <person name="Nam J.J."/>
            <person name="Kim Y.J."/>
        </authorList>
    </citation>
    <scope>NUCLEOTIDE SEQUENCE [LARGE SCALE GENOMIC DNA]</scope>
    <source>
        <strain evidence="3 4">EPI-7</strain>
    </source>
</reference>
<proteinExistence type="predicted"/>
<name>A0A7L4YKE2_9ACTN</name>
<dbReference type="Proteomes" id="UP000463857">
    <property type="component" value="Chromosome"/>
</dbReference>
<keyword evidence="4" id="KW-1185">Reference proteome</keyword>
<evidence type="ECO:0000259" key="2">
    <source>
        <dbReference type="SMART" id="SM00014"/>
    </source>
</evidence>
<feature type="transmembrane region" description="Helical" evidence="1">
    <location>
        <begin position="132"/>
        <end position="154"/>
    </location>
</feature>
<gene>
    <name evidence="3" type="ORF">EK0264_02545</name>
</gene>
<dbReference type="FunCoup" id="A0A7L4YKE2">
    <property type="interactions" value="6"/>
</dbReference>
<dbReference type="AlphaFoldDB" id="A0A7L4YKE2"/>
<dbReference type="PANTHER" id="PTHR14969:SF13">
    <property type="entry name" value="AT30094P"/>
    <property type="match status" value="1"/>
</dbReference>
<dbReference type="KEGG" id="eke:EK0264_02545"/>
<feature type="domain" description="Phosphatidic acid phosphatase type 2/haloperoxidase" evidence="2">
    <location>
        <begin position="91"/>
        <end position="203"/>
    </location>
</feature>
<keyword evidence="1" id="KW-1133">Transmembrane helix</keyword>
<sequence length="226" mass="24411">MLSSWWPKGRMWWVAGGGFALFLAMLIAVLVAEKRPVGPDLAITSTVNQWALDGGTFRVWQAITHFGESRFLTPLSIFLIFIALVTKRWRVAVFVAIASLYSMVSWGVKVLVERPRPPIQHDYSLQQLQSFPSGHAGGAMAFASIAFCVVVMSLHGTARVIAGVVVFAIAVLAGISRLALGVHYPTDVLAGFGLALAWVFSVALVVGAVADRHVARTAERQPLDVA</sequence>